<feature type="region of interest" description="Disordered" evidence="1">
    <location>
        <begin position="59"/>
        <end position="83"/>
    </location>
</feature>
<dbReference type="Gene3D" id="6.10.140.1200">
    <property type="match status" value="1"/>
</dbReference>
<dbReference type="VEuPathDB" id="ToxoDB:EAH_00042480"/>
<protein>
    <recommendedName>
        <fullName evidence="4">BSD domain-containing protein</fullName>
    </recommendedName>
</protein>
<organism evidence="2 3">
    <name type="scientific">Eimeria acervulina</name>
    <name type="common">Coccidian parasite</name>
    <dbReference type="NCBI Taxonomy" id="5801"/>
    <lineage>
        <taxon>Eukaryota</taxon>
        <taxon>Sar</taxon>
        <taxon>Alveolata</taxon>
        <taxon>Apicomplexa</taxon>
        <taxon>Conoidasida</taxon>
        <taxon>Coccidia</taxon>
        <taxon>Eucoccidiorida</taxon>
        <taxon>Eimeriorina</taxon>
        <taxon>Eimeriidae</taxon>
        <taxon>Eimeria</taxon>
    </lineage>
</organism>
<feature type="compositionally biased region" description="Low complexity" evidence="1">
    <location>
        <begin position="1"/>
        <end position="20"/>
    </location>
</feature>
<feature type="compositionally biased region" description="Low complexity" evidence="1">
    <location>
        <begin position="229"/>
        <end position="274"/>
    </location>
</feature>
<evidence type="ECO:0000313" key="2">
    <source>
        <dbReference type="EMBL" id="CDI83723.1"/>
    </source>
</evidence>
<name>U6GWS4_EIMAC</name>
<feature type="region of interest" description="Disordered" evidence="1">
    <location>
        <begin position="296"/>
        <end position="316"/>
    </location>
</feature>
<accession>U6GWS4</accession>
<dbReference type="RefSeq" id="XP_013247195.1">
    <property type="nucleotide sequence ID" value="XM_013391741.1"/>
</dbReference>
<evidence type="ECO:0000256" key="1">
    <source>
        <dbReference type="SAM" id="MobiDB-lite"/>
    </source>
</evidence>
<dbReference type="AlphaFoldDB" id="U6GWS4"/>
<dbReference type="OMA" id="NTKLCQK"/>
<dbReference type="OrthoDB" id="360521at2759"/>
<reference evidence="2" key="1">
    <citation type="submission" date="2013-10" db="EMBL/GenBank/DDBJ databases">
        <title>Genomic analysis of the causative agents of coccidiosis in chickens.</title>
        <authorList>
            <person name="Reid A.J."/>
            <person name="Blake D."/>
            <person name="Billington K."/>
            <person name="Browne H."/>
            <person name="Dunn M."/>
            <person name="Hung S."/>
            <person name="Kawahara F."/>
            <person name="Miranda-Saavedra D."/>
            <person name="Mourier T."/>
            <person name="Nagra H."/>
            <person name="Otto T.D."/>
            <person name="Rawlings N."/>
            <person name="Sanchez A."/>
            <person name="Sanders M."/>
            <person name="Subramaniam C."/>
            <person name="Tay Y."/>
            <person name="Dear P."/>
            <person name="Doerig C."/>
            <person name="Gruber A."/>
            <person name="Parkinson J."/>
            <person name="Shirley M."/>
            <person name="Wan K.L."/>
            <person name="Berriman M."/>
            <person name="Tomley F."/>
            <person name="Pain A."/>
        </authorList>
    </citation>
    <scope>NUCLEOTIDE SEQUENCE [LARGE SCALE GENOMIC DNA]</scope>
    <source>
        <strain evidence="2">Houghton</strain>
    </source>
</reference>
<feature type="region of interest" description="Disordered" evidence="1">
    <location>
        <begin position="216"/>
        <end position="274"/>
    </location>
</feature>
<reference evidence="2" key="2">
    <citation type="submission" date="2013-10" db="EMBL/GenBank/DDBJ databases">
        <authorList>
            <person name="Aslett M."/>
        </authorList>
    </citation>
    <scope>NUCLEOTIDE SEQUENCE [LARGE SCALE GENOMIC DNA]</scope>
    <source>
        <strain evidence="2">Houghton</strain>
    </source>
</reference>
<evidence type="ECO:0008006" key="4">
    <source>
        <dbReference type="Google" id="ProtNLM"/>
    </source>
</evidence>
<dbReference type="EMBL" id="HG673474">
    <property type="protein sequence ID" value="CDI83723.1"/>
    <property type="molecule type" value="Genomic_DNA"/>
</dbReference>
<dbReference type="GeneID" id="25272318"/>
<evidence type="ECO:0000313" key="3">
    <source>
        <dbReference type="Proteomes" id="UP000018050"/>
    </source>
</evidence>
<feature type="region of interest" description="Disordered" evidence="1">
    <location>
        <begin position="1"/>
        <end position="22"/>
    </location>
</feature>
<feature type="compositionally biased region" description="Low complexity" evidence="1">
    <location>
        <begin position="60"/>
        <end position="82"/>
    </location>
</feature>
<gene>
    <name evidence="2" type="ORF">EAH_00042480</name>
</gene>
<keyword evidence="3" id="KW-1185">Reference proteome</keyword>
<dbReference type="Proteomes" id="UP000018050">
    <property type="component" value="Unassembled WGS sequence"/>
</dbReference>
<sequence>MSQPQDSAQQQLQQQAQQQLQEEHQQQEVGCWRFEPVTVLGRGGVIVLTAKRLLFAARKSSNSSNSNSNGSNGSSSSSSSSGEVDDTSSCWEVLLQFPLVSWTSTERSKKAAKARMSYVAPAAAAAAAGAAAAAAAAADGGLSTHSVVVDFMGLRDKMDLCCRSLQTLASAARTLQSSSSLVCPLEAPLLLQLLQLPPGTPLRVAPALQQQQDLVKQQLQQRQHEQQQQEEQQQARKGSAANGADAATASGSAAKQLQQQKQQHQQLEGAQQRLARQKAAAATAAAATQTGAAATATAAGSDSRPAAAAAESAAPEVPSLEELMQQQRHEEAEQLQQFQQRLLQQDPELLALYQTLVGAPDGNSSSSSSKGLSPAEFWKLHQQQLLALKPQPTPEGVSACFLSRPPQFQQLQRQQGPAGRMPSDRFWGRVFRSRYFQSGIGLLERQHEPDNAEGSFFIASFLKEKPLSSREALCLPGVERSLLSDADLRVRGFGLPDGLSSLAGDLAEKPSPAAAAASAAAAAPEAEAEAAAAASSGSSLVGRFNKHSQRLLLQQLLQPAAAAAAINDEVSHEEKLQLLLQQEEQQRKRRSVRPDAAAAIFPADVKDAATIGCGVLEEEAPLLESLRLEELEEAAPTKYQTLEVSRRQLYAAGARLGCKGGSSGSGAASTAAAAAGAAAVATAAGAKEAPAPASAAPKAAAAAAAAAAAEETERLQEAGEAEAAQAWLWLQQQRAAERSKGAPQAAEDVAAVFSTGRFMFVFNTKLCQKDKAAQFATREQQQMGCMKLVPRSLVCFFFACEQTQSMQLPMDVF</sequence>
<proteinExistence type="predicted"/>